<dbReference type="AlphaFoldDB" id="A0A444U841"/>
<proteinExistence type="predicted"/>
<accession>A0A444U841</accession>
<evidence type="ECO:0000313" key="2">
    <source>
        <dbReference type="EMBL" id="RXM31324.1"/>
    </source>
</evidence>
<keyword evidence="3" id="KW-1185">Reference proteome</keyword>
<reference evidence="2 3" key="1">
    <citation type="submission" date="2019-01" db="EMBL/GenBank/DDBJ databases">
        <title>Draft Genome and Complete Hox-Cluster Characterization of the Sterlet Sturgeon (Acipenser ruthenus).</title>
        <authorList>
            <person name="Wei Q."/>
        </authorList>
    </citation>
    <scope>NUCLEOTIDE SEQUENCE [LARGE SCALE GENOMIC DNA]</scope>
    <source>
        <strain evidence="2">WHYD16114868_AA</strain>
        <tissue evidence="2">Blood</tissue>
    </source>
</reference>
<dbReference type="EMBL" id="SCEB01215101">
    <property type="protein sequence ID" value="RXM31324.1"/>
    <property type="molecule type" value="Genomic_DNA"/>
</dbReference>
<feature type="compositionally biased region" description="Basic and acidic residues" evidence="1">
    <location>
        <begin position="1"/>
        <end position="19"/>
    </location>
</feature>
<feature type="region of interest" description="Disordered" evidence="1">
    <location>
        <begin position="1"/>
        <end position="59"/>
    </location>
</feature>
<gene>
    <name evidence="2" type="ORF">EOD39_1771</name>
</gene>
<organism evidence="2 3">
    <name type="scientific">Acipenser ruthenus</name>
    <name type="common">Sterlet sturgeon</name>
    <dbReference type="NCBI Taxonomy" id="7906"/>
    <lineage>
        <taxon>Eukaryota</taxon>
        <taxon>Metazoa</taxon>
        <taxon>Chordata</taxon>
        <taxon>Craniata</taxon>
        <taxon>Vertebrata</taxon>
        <taxon>Euteleostomi</taxon>
        <taxon>Actinopterygii</taxon>
        <taxon>Chondrostei</taxon>
        <taxon>Acipenseriformes</taxon>
        <taxon>Acipenseridae</taxon>
        <taxon>Acipenser</taxon>
    </lineage>
</organism>
<comment type="caution">
    <text evidence="2">The sequence shown here is derived from an EMBL/GenBank/DDBJ whole genome shotgun (WGS) entry which is preliminary data.</text>
</comment>
<name>A0A444U841_ACIRT</name>
<evidence type="ECO:0000256" key="1">
    <source>
        <dbReference type="SAM" id="MobiDB-lite"/>
    </source>
</evidence>
<sequence>MPRPEKSRKAVETDKRMDPDPYNVVKQLKVAQDSSPSSGMPRPEKSRKAVETDKRMDPDPYNVVKQLKVDIAEI</sequence>
<evidence type="ECO:0000313" key="3">
    <source>
        <dbReference type="Proteomes" id="UP000289886"/>
    </source>
</evidence>
<dbReference type="Proteomes" id="UP000289886">
    <property type="component" value="Unassembled WGS sequence"/>
</dbReference>
<protein>
    <submittedName>
        <fullName evidence="2">Uncharacterized protein</fullName>
    </submittedName>
</protein>
<feature type="compositionally biased region" description="Basic and acidic residues" evidence="1">
    <location>
        <begin position="42"/>
        <end position="58"/>
    </location>
</feature>